<evidence type="ECO:0000259" key="2">
    <source>
        <dbReference type="Pfam" id="PF04106"/>
    </source>
</evidence>
<comment type="function">
    <text evidence="1">Involved in autophagic vesicle formation.</text>
</comment>
<keyword evidence="1" id="KW-0472">Membrane</keyword>
<dbReference type="Gene3D" id="3.10.20.90">
    <property type="entry name" value="Phosphatidylinositol 3-kinase Catalytic Subunit, Chain A, domain 1"/>
    <property type="match status" value="1"/>
</dbReference>
<proteinExistence type="inferred from homology"/>
<comment type="similarity">
    <text evidence="1">Belongs to the ATG5 family.</text>
</comment>
<organism evidence="3 4">
    <name type="scientific">Daphnia magna</name>
    <dbReference type="NCBI Taxonomy" id="35525"/>
    <lineage>
        <taxon>Eukaryota</taxon>
        <taxon>Metazoa</taxon>
        <taxon>Ecdysozoa</taxon>
        <taxon>Arthropoda</taxon>
        <taxon>Crustacea</taxon>
        <taxon>Branchiopoda</taxon>
        <taxon>Diplostraca</taxon>
        <taxon>Cladocera</taxon>
        <taxon>Anomopoda</taxon>
        <taxon>Daphniidae</taxon>
        <taxon>Daphnia</taxon>
    </lineage>
</organism>
<dbReference type="PANTHER" id="PTHR13040">
    <property type="entry name" value="AUTOPHAGY PROTEIN 5"/>
    <property type="match status" value="1"/>
</dbReference>
<comment type="subunit">
    <text evidence="1">Conjugated with ATG12.</text>
</comment>
<dbReference type="InterPro" id="IPR007239">
    <property type="entry name" value="Atg5"/>
</dbReference>
<evidence type="ECO:0000313" key="3">
    <source>
        <dbReference type="EMBL" id="KAK4013125.1"/>
    </source>
</evidence>
<comment type="subcellular location">
    <subcellularLocation>
        <location evidence="1">Preautophagosomal structure membrane</location>
        <topology evidence="1">Peripheral membrane protein</topology>
    </subcellularLocation>
</comment>
<keyword evidence="1" id="KW-1017">Isopeptide bond</keyword>
<keyword evidence="4" id="KW-1185">Reference proteome</keyword>
<gene>
    <name evidence="3" type="ORF">OUZ56_025365</name>
</gene>
<reference evidence="3 4" key="1">
    <citation type="journal article" date="2023" name="Nucleic Acids Res.">
        <title>The hologenome of Daphnia magna reveals possible DNA methylation and microbiome-mediated evolution of the host genome.</title>
        <authorList>
            <person name="Chaturvedi A."/>
            <person name="Li X."/>
            <person name="Dhandapani V."/>
            <person name="Marshall H."/>
            <person name="Kissane S."/>
            <person name="Cuenca-Cambronero M."/>
            <person name="Asole G."/>
            <person name="Calvet F."/>
            <person name="Ruiz-Romero M."/>
            <person name="Marangio P."/>
            <person name="Guigo R."/>
            <person name="Rago D."/>
            <person name="Mirbahai L."/>
            <person name="Eastwood N."/>
            <person name="Colbourne J.K."/>
            <person name="Zhou J."/>
            <person name="Mallon E."/>
            <person name="Orsini L."/>
        </authorList>
    </citation>
    <scope>NUCLEOTIDE SEQUENCE [LARGE SCALE GENOMIC DNA]</scope>
    <source>
        <strain evidence="3">LRV0_1</strain>
    </source>
</reference>
<evidence type="ECO:0000256" key="1">
    <source>
        <dbReference type="RuleBase" id="RU361202"/>
    </source>
</evidence>
<accession>A0ABQ9ZJM5</accession>
<dbReference type="Pfam" id="PF04106">
    <property type="entry name" value="ATG5_UblB"/>
    <property type="match status" value="1"/>
</dbReference>
<evidence type="ECO:0000313" key="4">
    <source>
        <dbReference type="Proteomes" id="UP001234178"/>
    </source>
</evidence>
<dbReference type="EMBL" id="JAOYFB010000004">
    <property type="protein sequence ID" value="KAK4013125.1"/>
    <property type="molecule type" value="Genomic_DNA"/>
</dbReference>
<feature type="domain" description="Autophagy protein ATG5 UblB" evidence="2">
    <location>
        <begin position="76"/>
        <end position="137"/>
    </location>
</feature>
<keyword evidence="1" id="KW-0832">Ubl conjugation</keyword>
<name>A0ABQ9ZJM5_9CRUS</name>
<comment type="caution">
    <text evidence="3">The sequence shown here is derived from an EMBL/GenBank/DDBJ whole genome shotgun (WGS) entry which is preliminary data.</text>
</comment>
<protein>
    <recommendedName>
        <fullName evidence="1">Autophagy protein 5</fullName>
    </recommendedName>
</protein>
<dbReference type="Proteomes" id="UP001234178">
    <property type="component" value="Unassembled WGS sequence"/>
</dbReference>
<dbReference type="PANTHER" id="PTHR13040:SF2">
    <property type="entry name" value="AUTOPHAGY PROTEIN 5"/>
    <property type="match status" value="1"/>
</dbReference>
<dbReference type="InterPro" id="IPR048318">
    <property type="entry name" value="ATG5_UblB"/>
</dbReference>
<keyword evidence="1" id="KW-0072">Autophagy</keyword>
<sequence length="142" mass="15933">MGPYGVAQRLLPNLMAKDIVIGECLTSPVEAVQASEQKLPYGLHKVSLFCKGWNAIVNQPGFYDSGSTNSGQQIEIKSIENEKRLTLEDLFQRANLNFESKGPFQVVVHGIDLPLETPLQWISEHLSYPDNFLHLCIPYYSP</sequence>